<sequence length="204" mass="22451">MKRDLKRLHRQHGIRYFALPFIVVLLLATLADQYLGDYLEHREQAADLQAQRERDQEVLRLNAKVQRSHDELAAPHAALAPRLFAEEDPQQALAALQSALDTLLRSLYMENIEFSEPLAPTRAGAGRIEISARFTAVPQQLPRLQAALASAPRLMQVQAIELRVVPDPARGSQQLAVTARFAGVHAPVPPEPAADTAGKAVAKP</sequence>
<dbReference type="RefSeq" id="WP_091568832.1">
    <property type="nucleotide sequence ID" value="NZ_FNHP01000004.1"/>
</dbReference>
<dbReference type="EMBL" id="FNHP01000004">
    <property type="protein sequence ID" value="SDM30730.1"/>
    <property type="molecule type" value="Genomic_DNA"/>
</dbReference>
<proteinExistence type="predicted"/>
<protein>
    <recommendedName>
        <fullName evidence="3">Type IV pilus assembly protein PilO</fullName>
    </recommendedName>
</protein>
<keyword evidence="2" id="KW-1185">Reference proteome</keyword>
<evidence type="ECO:0000313" key="1">
    <source>
        <dbReference type="EMBL" id="SDM30730.1"/>
    </source>
</evidence>
<gene>
    <name evidence="1" type="ORF">SAMN05428957_104119</name>
</gene>
<organism evidence="1 2">
    <name type="scientific">Oryzisolibacter propanilivorax</name>
    <dbReference type="NCBI Taxonomy" id="1527607"/>
    <lineage>
        <taxon>Bacteria</taxon>
        <taxon>Pseudomonadati</taxon>
        <taxon>Pseudomonadota</taxon>
        <taxon>Betaproteobacteria</taxon>
        <taxon>Burkholderiales</taxon>
        <taxon>Comamonadaceae</taxon>
        <taxon>Oryzisolibacter</taxon>
    </lineage>
</organism>
<name>A0A1G9S604_9BURK</name>
<evidence type="ECO:0008006" key="3">
    <source>
        <dbReference type="Google" id="ProtNLM"/>
    </source>
</evidence>
<reference evidence="2" key="1">
    <citation type="submission" date="2016-10" db="EMBL/GenBank/DDBJ databases">
        <authorList>
            <person name="Varghese N."/>
            <person name="Submissions S."/>
        </authorList>
    </citation>
    <scope>NUCLEOTIDE SEQUENCE [LARGE SCALE GENOMIC DNA]</scope>
    <source>
        <strain evidence="2">EPL6</strain>
    </source>
</reference>
<dbReference type="AlphaFoldDB" id="A0A1G9S604"/>
<dbReference type="Proteomes" id="UP000198552">
    <property type="component" value="Unassembled WGS sequence"/>
</dbReference>
<dbReference type="OrthoDB" id="8911467at2"/>
<evidence type="ECO:0000313" key="2">
    <source>
        <dbReference type="Proteomes" id="UP000198552"/>
    </source>
</evidence>
<accession>A0A1G9S604</accession>
<dbReference type="STRING" id="1527607.SAMN05428957_104119"/>